<keyword evidence="8" id="KW-0732">Signal</keyword>
<feature type="transmembrane region" description="Helical" evidence="7">
    <location>
        <begin position="155"/>
        <end position="175"/>
    </location>
</feature>
<evidence type="ECO:0000313" key="9">
    <source>
        <dbReference type="EMBL" id="KAK2145563.1"/>
    </source>
</evidence>
<dbReference type="InterPro" id="IPR004710">
    <property type="entry name" value="Bilac:Na_transpt"/>
</dbReference>
<dbReference type="InterPro" id="IPR038770">
    <property type="entry name" value="Na+/solute_symporter_sf"/>
</dbReference>
<comment type="subcellular location">
    <subcellularLocation>
        <location evidence="1">Membrane</location>
        <topology evidence="1">Multi-pass membrane protein</topology>
    </subcellularLocation>
</comment>
<feature type="signal peptide" evidence="8">
    <location>
        <begin position="1"/>
        <end position="15"/>
    </location>
</feature>
<evidence type="ECO:0000313" key="10">
    <source>
        <dbReference type="Proteomes" id="UP001208570"/>
    </source>
</evidence>
<proteinExistence type="inferred from homology"/>
<keyword evidence="4" id="KW-0813">Transport</keyword>
<sequence length="300" mass="33197">MLFSLVCSQVSLVVAKIVKMTPELSLGLFYVACVPGGGMGHVIVSMTQGDRALSMAIHCFATVIAIVMGPLWLFIMGHLIVNSEIDLKLHWFVMWLAIHAGAYGLGLLLRRFSPNGMDAYLNWFAKPFLLLYSILFVTLGVYINIYVFSLLDHKVMAGAATLPLFGYLIGVASSYIARQDGTRIKTIAVETTTFNTFLIVVIARFSLPQPDGDIAAALPLWIVFMTPIPLLLTSIVKRIQNSLWERCAKRREKKYRNFSIVSSLQNVTNITTLSSSMSPKLSSPTDENCPSLIDEKITVL</sequence>
<feature type="transmembrane region" description="Helical" evidence="7">
    <location>
        <begin position="25"/>
        <end position="44"/>
    </location>
</feature>
<feature type="transmembrane region" description="Helical" evidence="7">
    <location>
        <begin position="187"/>
        <end position="206"/>
    </location>
</feature>
<evidence type="ECO:0000256" key="5">
    <source>
        <dbReference type="ARBA" id="ARBA00022989"/>
    </source>
</evidence>
<accession>A0AAD9J3B3</accession>
<organism evidence="9 10">
    <name type="scientific">Paralvinella palmiformis</name>
    <dbReference type="NCBI Taxonomy" id="53620"/>
    <lineage>
        <taxon>Eukaryota</taxon>
        <taxon>Metazoa</taxon>
        <taxon>Spiralia</taxon>
        <taxon>Lophotrochozoa</taxon>
        <taxon>Annelida</taxon>
        <taxon>Polychaeta</taxon>
        <taxon>Sedentaria</taxon>
        <taxon>Canalipalpata</taxon>
        <taxon>Terebellida</taxon>
        <taxon>Terebelliformia</taxon>
        <taxon>Alvinellidae</taxon>
        <taxon>Paralvinella</taxon>
    </lineage>
</organism>
<feature type="transmembrane region" description="Helical" evidence="7">
    <location>
        <begin position="218"/>
        <end position="236"/>
    </location>
</feature>
<dbReference type="GO" id="GO:0015293">
    <property type="term" value="F:symporter activity"/>
    <property type="evidence" value="ECO:0007669"/>
    <property type="project" value="UniProtKB-KW"/>
</dbReference>
<gene>
    <name evidence="9" type="ORF">LSH36_673g01006</name>
</gene>
<protein>
    <submittedName>
        <fullName evidence="9">Uncharacterized protein</fullName>
    </submittedName>
</protein>
<dbReference type="InterPro" id="IPR002657">
    <property type="entry name" value="BilAc:Na_symport/Acr3"/>
</dbReference>
<comment type="caution">
    <text evidence="9">The sequence shown here is derived from an EMBL/GenBank/DDBJ whole genome shotgun (WGS) entry which is preliminary data.</text>
</comment>
<keyword evidence="3 7" id="KW-0812">Transmembrane</keyword>
<keyword evidence="6 7" id="KW-0472">Membrane</keyword>
<feature type="transmembrane region" description="Helical" evidence="7">
    <location>
        <begin position="89"/>
        <end position="109"/>
    </location>
</feature>
<dbReference type="EMBL" id="JAODUP010000673">
    <property type="protein sequence ID" value="KAK2145563.1"/>
    <property type="molecule type" value="Genomic_DNA"/>
</dbReference>
<feature type="chain" id="PRO_5041973443" evidence="8">
    <location>
        <begin position="16"/>
        <end position="300"/>
    </location>
</feature>
<evidence type="ECO:0000256" key="6">
    <source>
        <dbReference type="ARBA" id="ARBA00023136"/>
    </source>
</evidence>
<dbReference type="PANTHER" id="PTHR10361:SF28">
    <property type="entry name" value="P3 PROTEIN-RELATED"/>
    <property type="match status" value="1"/>
</dbReference>
<reference evidence="9" key="1">
    <citation type="journal article" date="2023" name="Mol. Biol. Evol.">
        <title>Third-Generation Sequencing Reveals the Adaptive Role of the Epigenome in Three Deep-Sea Polychaetes.</title>
        <authorList>
            <person name="Perez M."/>
            <person name="Aroh O."/>
            <person name="Sun Y."/>
            <person name="Lan Y."/>
            <person name="Juniper S.K."/>
            <person name="Young C.R."/>
            <person name="Angers B."/>
            <person name="Qian P.Y."/>
        </authorList>
    </citation>
    <scope>NUCLEOTIDE SEQUENCE</scope>
    <source>
        <strain evidence="9">P08H-3</strain>
    </source>
</reference>
<feature type="transmembrane region" description="Helical" evidence="7">
    <location>
        <begin position="56"/>
        <end position="77"/>
    </location>
</feature>
<dbReference type="GO" id="GO:0016020">
    <property type="term" value="C:membrane"/>
    <property type="evidence" value="ECO:0007669"/>
    <property type="project" value="UniProtKB-SubCell"/>
</dbReference>
<evidence type="ECO:0000256" key="1">
    <source>
        <dbReference type="ARBA" id="ARBA00004141"/>
    </source>
</evidence>
<feature type="transmembrane region" description="Helical" evidence="7">
    <location>
        <begin position="129"/>
        <end position="149"/>
    </location>
</feature>
<dbReference type="PANTHER" id="PTHR10361">
    <property type="entry name" value="SODIUM-BILE ACID COTRANSPORTER"/>
    <property type="match status" value="1"/>
</dbReference>
<keyword evidence="4" id="KW-0769">Symport</keyword>
<dbReference type="Gene3D" id="1.20.1530.20">
    <property type="match status" value="1"/>
</dbReference>
<dbReference type="Pfam" id="PF01758">
    <property type="entry name" value="SBF"/>
    <property type="match status" value="1"/>
</dbReference>
<evidence type="ECO:0000256" key="8">
    <source>
        <dbReference type="SAM" id="SignalP"/>
    </source>
</evidence>
<dbReference type="Proteomes" id="UP001208570">
    <property type="component" value="Unassembled WGS sequence"/>
</dbReference>
<evidence type="ECO:0000256" key="2">
    <source>
        <dbReference type="ARBA" id="ARBA00006528"/>
    </source>
</evidence>
<keyword evidence="5 7" id="KW-1133">Transmembrane helix</keyword>
<evidence type="ECO:0000256" key="3">
    <source>
        <dbReference type="ARBA" id="ARBA00022692"/>
    </source>
</evidence>
<comment type="similarity">
    <text evidence="2">Belongs to the bile acid:sodium symporter (BASS) (TC 2.A.28) family.</text>
</comment>
<name>A0AAD9J3B3_9ANNE</name>
<keyword evidence="10" id="KW-1185">Reference proteome</keyword>
<dbReference type="AlphaFoldDB" id="A0AAD9J3B3"/>
<evidence type="ECO:0000256" key="7">
    <source>
        <dbReference type="SAM" id="Phobius"/>
    </source>
</evidence>
<evidence type="ECO:0000256" key="4">
    <source>
        <dbReference type="ARBA" id="ARBA00022847"/>
    </source>
</evidence>